<organism evidence="2 3">
    <name type="scientific">Agrococcus pavilionensis RW1</name>
    <dbReference type="NCBI Taxonomy" id="1330458"/>
    <lineage>
        <taxon>Bacteria</taxon>
        <taxon>Bacillati</taxon>
        <taxon>Actinomycetota</taxon>
        <taxon>Actinomycetes</taxon>
        <taxon>Micrococcales</taxon>
        <taxon>Microbacteriaceae</taxon>
        <taxon>Agrococcus</taxon>
    </lineage>
</organism>
<dbReference type="PROSITE" id="PS51257">
    <property type="entry name" value="PROKAR_LIPOPROTEIN"/>
    <property type="match status" value="1"/>
</dbReference>
<feature type="chain" id="PRO_5004614390" evidence="1">
    <location>
        <begin position="30"/>
        <end position="225"/>
    </location>
</feature>
<evidence type="ECO:0000313" key="3">
    <source>
        <dbReference type="Proteomes" id="UP000016462"/>
    </source>
</evidence>
<dbReference type="EMBL" id="ASHR01000033">
    <property type="protein sequence ID" value="ERG63322.1"/>
    <property type="molecule type" value="Genomic_DNA"/>
</dbReference>
<name>U1LN10_9MICO</name>
<keyword evidence="3" id="KW-1185">Reference proteome</keyword>
<evidence type="ECO:0000256" key="1">
    <source>
        <dbReference type="SAM" id="SignalP"/>
    </source>
</evidence>
<keyword evidence="1" id="KW-0732">Signal</keyword>
<evidence type="ECO:0000313" key="2">
    <source>
        <dbReference type="EMBL" id="ERG63322.1"/>
    </source>
</evidence>
<comment type="caution">
    <text evidence="2">The sequence shown here is derived from an EMBL/GenBank/DDBJ whole genome shotgun (WGS) entry which is preliminary data.</text>
</comment>
<sequence length="225" mass="22433">MSSIARSPILTGGLAATVVLVAVAGCATAAPAGSGGPAPSATAAPAAPARPVATGADAQAQLAGLPMPSAAEPVMAIGLALDDGDPILCLGPVMESAPPQCSGPALAGFDWAQLEPVEMEGVRWAQVAMQVTYDAASHTVTQAGELLDLAAITMPAIEYPTGDLDEATIAAVQADLDTLERADVLGHVGMDGLVVLTVTFDDGSMQAALDEVYGNGVVFVESALR</sequence>
<feature type="signal peptide" evidence="1">
    <location>
        <begin position="1"/>
        <end position="29"/>
    </location>
</feature>
<proteinExistence type="predicted"/>
<dbReference type="RefSeq" id="WP_021065103.1">
    <property type="nucleotide sequence ID" value="NZ_ASHR01000033.1"/>
</dbReference>
<protein>
    <submittedName>
        <fullName evidence="2">Uncharacterized protein</fullName>
    </submittedName>
</protein>
<dbReference type="Proteomes" id="UP000016462">
    <property type="component" value="Unassembled WGS sequence"/>
</dbReference>
<gene>
    <name evidence="2" type="ORF">L332_02505</name>
</gene>
<dbReference type="AlphaFoldDB" id="U1LN10"/>
<reference evidence="2 3" key="1">
    <citation type="journal article" date="2013" name="Genome Announc.">
        <title>First draft genome sequence from a member of the genus agrococcus, isolated from modern microbialites.</title>
        <authorList>
            <person name="White R.A.III."/>
            <person name="Grassa C.J."/>
            <person name="Suttle C.A."/>
        </authorList>
    </citation>
    <scope>NUCLEOTIDE SEQUENCE [LARGE SCALE GENOMIC DNA]</scope>
    <source>
        <strain evidence="2 3">RW1</strain>
    </source>
</reference>
<accession>U1LN10</accession>
<dbReference type="OrthoDB" id="5178481at2"/>